<dbReference type="OrthoDB" id="3172472at2"/>
<feature type="domain" description="Methyltransferase" evidence="4">
    <location>
        <begin position="71"/>
        <end position="165"/>
    </location>
</feature>
<evidence type="ECO:0000313" key="5">
    <source>
        <dbReference type="EMBL" id="EOS50352.1"/>
    </source>
</evidence>
<dbReference type="CDD" id="cd02440">
    <property type="entry name" value="AdoMet_MTases"/>
    <property type="match status" value="1"/>
</dbReference>
<dbReference type="RefSeq" id="WP_016310164.1">
    <property type="nucleotide sequence ID" value="NZ_KE159646.1"/>
</dbReference>
<dbReference type="eggNOG" id="COG2227">
    <property type="taxonomic scope" value="Bacteria"/>
</dbReference>
<keyword evidence="6" id="KW-1185">Reference proteome</keyword>
<evidence type="ECO:0000256" key="1">
    <source>
        <dbReference type="ARBA" id="ARBA00022603"/>
    </source>
</evidence>
<dbReference type="EMBL" id="ASSY01000009">
    <property type="protein sequence ID" value="EOS50352.1"/>
    <property type="molecule type" value="Genomic_DNA"/>
</dbReference>
<keyword evidence="1" id="KW-0489">Methyltransferase</keyword>
<accession>R9L3N9</accession>
<evidence type="ECO:0000313" key="6">
    <source>
        <dbReference type="Proteomes" id="UP000014204"/>
    </source>
</evidence>
<evidence type="ECO:0000256" key="3">
    <source>
        <dbReference type="ARBA" id="ARBA00022691"/>
    </source>
</evidence>
<dbReference type="STRING" id="1235794.C811_01984"/>
<dbReference type="GO" id="GO:0008168">
    <property type="term" value="F:methyltransferase activity"/>
    <property type="evidence" value="ECO:0007669"/>
    <property type="project" value="UniProtKB-KW"/>
</dbReference>
<evidence type="ECO:0000259" key="4">
    <source>
        <dbReference type="Pfam" id="PF13649"/>
    </source>
</evidence>
<dbReference type="GeneID" id="82191378"/>
<proteinExistence type="predicted"/>
<dbReference type="InterPro" id="IPR029063">
    <property type="entry name" value="SAM-dependent_MTases_sf"/>
</dbReference>
<gene>
    <name evidence="5" type="ORF">C811_01984</name>
</gene>
<dbReference type="AlphaFoldDB" id="R9L3N9"/>
<dbReference type="PANTHER" id="PTHR43464:SF19">
    <property type="entry name" value="UBIQUINONE BIOSYNTHESIS O-METHYLTRANSFERASE, MITOCHONDRIAL"/>
    <property type="match status" value="1"/>
</dbReference>
<name>R9L3N9_9ACTN</name>
<reference evidence="5 6" key="1">
    <citation type="submission" date="2013-04" db="EMBL/GenBank/DDBJ databases">
        <title>The Genome Sequence of Enterorhabdus caecimuris B7.</title>
        <authorList>
            <consortium name="The Broad Institute Genomics Platform"/>
            <consortium name="The Broad Institute Genome Sequencing Center for Infectious Disease"/>
            <person name="Earl A."/>
            <person name="Xavier R."/>
            <person name="Elson C."/>
            <person name="Duck W."/>
            <person name="Walker B."/>
            <person name="Young S."/>
            <person name="Zeng Q."/>
            <person name="Gargeya S."/>
            <person name="Fitzgerald M."/>
            <person name="Haas B."/>
            <person name="Abouelleil A."/>
            <person name="Allen A.W."/>
            <person name="Alvarado L."/>
            <person name="Arachchi H.M."/>
            <person name="Berlin A.M."/>
            <person name="Chapman S.B."/>
            <person name="Gainer-Dewar J."/>
            <person name="Goldberg J."/>
            <person name="Griggs A."/>
            <person name="Gujja S."/>
            <person name="Hansen M."/>
            <person name="Howarth C."/>
            <person name="Imamovic A."/>
            <person name="Ireland A."/>
            <person name="Larimer J."/>
            <person name="McCowan C."/>
            <person name="Murphy C."/>
            <person name="Pearson M."/>
            <person name="Poon T.W."/>
            <person name="Priest M."/>
            <person name="Roberts A."/>
            <person name="Saif S."/>
            <person name="Shea T."/>
            <person name="Sisk P."/>
            <person name="Sykes S."/>
            <person name="Wortman J."/>
            <person name="Nusbaum C."/>
            <person name="Birren B."/>
        </authorList>
    </citation>
    <scope>NUCLEOTIDE SEQUENCE [LARGE SCALE GENOMIC DNA]</scope>
    <source>
        <strain evidence="5 6">B7</strain>
    </source>
</reference>
<dbReference type="Gene3D" id="3.40.50.150">
    <property type="entry name" value="Vaccinia Virus protein VP39"/>
    <property type="match status" value="1"/>
</dbReference>
<evidence type="ECO:0000256" key="2">
    <source>
        <dbReference type="ARBA" id="ARBA00022679"/>
    </source>
</evidence>
<protein>
    <recommendedName>
        <fullName evidence="4">Methyltransferase domain-containing protein</fullName>
    </recommendedName>
</protein>
<dbReference type="HOGENOM" id="CLU_069129_3_0_11"/>
<organism evidence="5 6">
    <name type="scientific">Adlercreutzia caecimuris B7</name>
    <dbReference type="NCBI Taxonomy" id="1235794"/>
    <lineage>
        <taxon>Bacteria</taxon>
        <taxon>Bacillati</taxon>
        <taxon>Actinomycetota</taxon>
        <taxon>Coriobacteriia</taxon>
        <taxon>Eggerthellales</taxon>
        <taxon>Eggerthellaceae</taxon>
        <taxon>Adlercreutzia</taxon>
    </lineage>
</organism>
<keyword evidence="3" id="KW-0949">S-adenosyl-L-methionine</keyword>
<sequence length="281" mass="31006">MFDRLLEEALRKPAPYERTDDLFWSDPHISTQLLKAHLDERNPLASRSPEFIEQSVAWIESCAPQVTHPRILDLGCGPGLYAARLARRGYSVTGIDVSPASLAYAKSCSEAEGLDVEYIEGDYLDAELGGPYDVALMAYCDYGALSPDERLGLLDTLHRALRPEGVLILDVFADAHYENAFNRSRWEASSNGAFWRPDAYICLEQQTLYPPNVILDRYLVLSTAGTKSYNVWTTCFDTASLQDEAVAAGFDAVSFAADLTGAPPAEASKTLAAVLRKQETR</sequence>
<dbReference type="PANTHER" id="PTHR43464">
    <property type="entry name" value="METHYLTRANSFERASE"/>
    <property type="match status" value="1"/>
</dbReference>
<keyword evidence="2" id="KW-0808">Transferase</keyword>
<dbReference type="InterPro" id="IPR041698">
    <property type="entry name" value="Methyltransf_25"/>
</dbReference>
<dbReference type="Proteomes" id="UP000014204">
    <property type="component" value="Unassembled WGS sequence"/>
</dbReference>
<dbReference type="SUPFAM" id="SSF53335">
    <property type="entry name" value="S-adenosyl-L-methionine-dependent methyltransferases"/>
    <property type="match status" value="1"/>
</dbReference>
<dbReference type="Pfam" id="PF13649">
    <property type="entry name" value="Methyltransf_25"/>
    <property type="match status" value="1"/>
</dbReference>
<dbReference type="GO" id="GO:0032259">
    <property type="term" value="P:methylation"/>
    <property type="evidence" value="ECO:0007669"/>
    <property type="project" value="UniProtKB-KW"/>
</dbReference>
<comment type="caution">
    <text evidence="5">The sequence shown here is derived from an EMBL/GenBank/DDBJ whole genome shotgun (WGS) entry which is preliminary data.</text>
</comment>